<feature type="non-terminal residue" evidence="2">
    <location>
        <position position="63"/>
    </location>
</feature>
<protein>
    <submittedName>
        <fullName evidence="2">Uncharacterized protein</fullName>
    </submittedName>
</protein>
<proteinExistence type="predicted"/>
<accession>A0A699Z4V9</accession>
<dbReference type="Proteomes" id="UP000485058">
    <property type="component" value="Unassembled WGS sequence"/>
</dbReference>
<keyword evidence="3" id="KW-1185">Reference proteome</keyword>
<evidence type="ECO:0000256" key="1">
    <source>
        <dbReference type="SAM" id="MobiDB-lite"/>
    </source>
</evidence>
<name>A0A699Z4V9_HAELA</name>
<sequence length="63" mass="7009">MRQQQCSWPTLCHMVSLALHPTDARNVHACEAKVTQHLHDDPDMGLSRAAGQLDDAHNISEYG</sequence>
<evidence type="ECO:0000313" key="3">
    <source>
        <dbReference type="Proteomes" id="UP000485058"/>
    </source>
</evidence>
<comment type="caution">
    <text evidence="2">The sequence shown here is derived from an EMBL/GenBank/DDBJ whole genome shotgun (WGS) entry which is preliminary data.</text>
</comment>
<dbReference type="AlphaFoldDB" id="A0A699Z4V9"/>
<organism evidence="2 3">
    <name type="scientific">Haematococcus lacustris</name>
    <name type="common">Green alga</name>
    <name type="synonym">Haematococcus pluvialis</name>
    <dbReference type="NCBI Taxonomy" id="44745"/>
    <lineage>
        <taxon>Eukaryota</taxon>
        <taxon>Viridiplantae</taxon>
        <taxon>Chlorophyta</taxon>
        <taxon>core chlorophytes</taxon>
        <taxon>Chlorophyceae</taxon>
        <taxon>CS clade</taxon>
        <taxon>Chlamydomonadales</taxon>
        <taxon>Haematococcaceae</taxon>
        <taxon>Haematococcus</taxon>
    </lineage>
</organism>
<dbReference type="EMBL" id="BLLF01000318">
    <property type="protein sequence ID" value="GFH10472.1"/>
    <property type="molecule type" value="Genomic_DNA"/>
</dbReference>
<gene>
    <name evidence="2" type="ORF">HaLaN_05790</name>
</gene>
<reference evidence="2 3" key="1">
    <citation type="submission" date="2020-02" db="EMBL/GenBank/DDBJ databases">
        <title>Draft genome sequence of Haematococcus lacustris strain NIES-144.</title>
        <authorList>
            <person name="Morimoto D."/>
            <person name="Nakagawa S."/>
            <person name="Yoshida T."/>
            <person name="Sawayama S."/>
        </authorList>
    </citation>
    <scope>NUCLEOTIDE SEQUENCE [LARGE SCALE GENOMIC DNA]</scope>
    <source>
        <strain evidence="2 3">NIES-144</strain>
    </source>
</reference>
<feature type="compositionally biased region" description="Basic and acidic residues" evidence="1">
    <location>
        <begin position="54"/>
        <end position="63"/>
    </location>
</feature>
<feature type="region of interest" description="Disordered" evidence="1">
    <location>
        <begin position="41"/>
        <end position="63"/>
    </location>
</feature>
<evidence type="ECO:0000313" key="2">
    <source>
        <dbReference type="EMBL" id="GFH10472.1"/>
    </source>
</evidence>